<keyword evidence="2 4" id="KW-0808">Transferase</keyword>
<sequence length="491" mass="56626">MKKKTNAEAMNFFVNRAMGIGNSGIEHAQFYRAQRFEAAQLPYRFVFVQLIKNLHEAMAEWNLQNDQVINMYEYFVLGERYLTKGVRRFYKPRDQQVVDGTKTIRMLKSVTSSGVQIMETMVRYSQPTDLLAVSKVELFEYSSGTRKVTFDFYHNQKGGTVIRNIHLFDQNQQHLFFRNEIQLQRYFFAQLDRVYGHKSNWFLDRGEESEVALFYPKFANSRVIEMVHADHLANRDDPNHPLWNNYYEYALTHLDRIDRTVSATQRQTYDFLIDFPNETQKFVTIPVGGVADDPEPPRRTWKPGEPLHLVTASRLAGEKHIDLAVRAIAKLRQLGFDVTFDIYGVGTQEKIISDTIKTEGLEDYVHLRGFSSQLDRVYPQYDAFLTASFSEGFGLTTIEALNAGLPVVAYAARFGSLELIKDGVNGFLEPFKVGDDNLYFNVNSLATGVQRLLDSNYAEVQKATQSSMKPFRHHVITQKWEELVHALRSGK</sequence>
<dbReference type="GO" id="GO:0016757">
    <property type="term" value="F:glycosyltransferase activity"/>
    <property type="evidence" value="ECO:0007669"/>
    <property type="project" value="UniProtKB-KW"/>
</dbReference>
<feature type="domain" description="Glycosyl transferase family 1" evidence="3">
    <location>
        <begin position="302"/>
        <end position="432"/>
    </location>
</feature>
<protein>
    <submittedName>
        <fullName evidence="4">Glycosyltransferase</fullName>
        <ecNumber evidence="4">2.4.-.-</ecNumber>
    </submittedName>
</protein>
<organism evidence="4 5">
    <name type="scientific">Fructilactobacillus myrtifloralis</name>
    <dbReference type="NCBI Taxonomy" id="2940301"/>
    <lineage>
        <taxon>Bacteria</taxon>
        <taxon>Bacillati</taxon>
        <taxon>Bacillota</taxon>
        <taxon>Bacilli</taxon>
        <taxon>Lactobacillales</taxon>
        <taxon>Lactobacillaceae</taxon>
        <taxon>Fructilactobacillus</taxon>
    </lineage>
</organism>
<accession>A0ABY5BQN8</accession>
<proteinExistence type="predicted"/>
<keyword evidence="5" id="KW-1185">Reference proteome</keyword>
<evidence type="ECO:0000256" key="2">
    <source>
        <dbReference type="ARBA" id="ARBA00022679"/>
    </source>
</evidence>
<keyword evidence="1 4" id="KW-0328">Glycosyltransferase</keyword>
<reference evidence="4" key="1">
    <citation type="submission" date="2022-05" db="EMBL/GenBank/DDBJ databases">
        <authorList>
            <person name="Oliphant S.A."/>
            <person name="Watson-Haigh N.S."/>
            <person name="Sumby K.M."/>
            <person name="Gardner J.M."/>
            <person name="Jiranek V."/>
        </authorList>
    </citation>
    <scope>NUCLEOTIDE SEQUENCE</scope>
    <source>
        <strain evidence="4">KI16_H9</strain>
    </source>
</reference>
<dbReference type="SUPFAM" id="SSF53756">
    <property type="entry name" value="UDP-Glycosyltransferase/glycogen phosphorylase"/>
    <property type="match status" value="1"/>
</dbReference>
<dbReference type="Pfam" id="PF00534">
    <property type="entry name" value="Glycos_transf_1"/>
    <property type="match status" value="1"/>
</dbReference>
<name>A0ABY5BQN8_9LACO</name>
<evidence type="ECO:0000313" key="4">
    <source>
        <dbReference type="EMBL" id="USS84543.1"/>
    </source>
</evidence>
<evidence type="ECO:0000256" key="1">
    <source>
        <dbReference type="ARBA" id="ARBA00022676"/>
    </source>
</evidence>
<evidence type="ECO:0000259" key="3">
    <source>
        <dbReference type="Pfam" id="PF00534"/>
    </source>
</evidence>
<gene>
    <name evidence="4" type="ORF">M3M35_04285</name>
</gene>
<dbReference type="RefSeq" id="WP_252749446.1">
    <property type="nucleotide sequence ID" value="NZ_CP097116.1"/>
</dbReference>
<dbReference type="EC" id="2.4.-.-" evidence="4"/>
<dbReference type="Gene3D" id="3.40.50.2000">
    <property type="entry name" value="Glycogen Phosphorylase B"/>
    <property type="match status" value="2"/>
</dbReference>
<dbReference type="EMBL" id="CP097116">
    <property type="protein sequence ID" value="USS84543.1"/>
    <property type="molecule type" value="Genomic_DNA"/>
</dbReference>
<dbReference type="PANTHER" id="PTHR12526">
    <property type="entry name" value="GLYCOSYLTRANSFERASE"/>
    <property type="match status" value="1"/>
</dbReference>
<dbReference type="Proteomes" id="UP001056707">
    <property type="component" value="Chromosome"/>
</dbReference>
<dbReference type="PANTHER" id="PTHR12526:SF629">
    <property type="entry name" value="TEICHURONIC ACID BIOSYNTHESIS GLYCOSYLTRANSFERASE TUAH-RELATED"/>
    <property type="match status" value="1"/>
</dbReference>
<evidence type="ECO:0000313" key="5">
    <source>
        <dbReference type="Proteomes" id="UP001056707"/>
    </source>
</evidence>
<dbReference type="InterPro" id="IPR001296">
    <property type="entry name" value="Glyco_trans_1"/>
</dbReference>